<gene>
    <name evidence="1" type="ORF">GYMLUDRAFT_249202</name>
</gene>
<organism evidence="1 2">
    <name type="scientific">Collybiopsis luxurians FD-317 M1</name>
    <dbReference type="NCBI Taxonomy" id="944289"/>
    <lineage>
        <taxon>Eukaryota</taxon>
        <taxon>Fungi</taxon>
        <taxon>Dikarya</taxon>
        <taxon>Basidiomycota</taxon>
        <taxon>Agaricomycotina</taxon>
        <taxon>Agaricomycetes</taxon>
        <taxon>Agaricomycetidae</taxon>
        <taxon>Agaricales</taxon>
        <taxon>Marasmiineae</taxon>
        <taxon>Omphalotaceae</taxon>
        <taxon>Collybiopsis</taxon>
        <taxon>Collybiopsis luxurians</taxon>
    </lineage>
</organism>
<accession>A0A0D0CIN1</accession>
<dbReference type="EMBL" id="KN834812">
    <property type="protein sequence ID" value="KIK54858.1"/>
    <property type="molecule type" value="Genomic_DNA"/>
</dbReference>
<keyword evidence="2" id="KW-1185">Reference proteome</keyword>
<proteinExistence type="predicted"/>
<evidence type="ECO:0000313" key="1">
    <source>
        <dbReference type="EMBL" id="KIK54858.1"/>
    </source>
</evidence>
<sequence>MSMLTSSIEEVVVKTELKALSASIANSRSKRLKDCERSGLDGQTRSGDLKSELNSLLYFERGSAFGALSRHQRRGRRRRWAMALEGLDNRYWQGNRPYNAGCGSQYNYKKLARFDAARIPSGGGIIGTWRKTGNTNGPRFALPGSPGFSTAELLRTPSDMFRNCNNNTSGVLEG</sequence>
<reference evidence="1 2" key="1">
    <citation type="submission" date="2014-04" db="EMBL/GenBank/DDBJ databases">
        <title>Evolutionary Origins and Diversification of the Mycorrhizal Mutualists.</title>
        <authorList>
            <consortium name="DOE Joint Genome Institute"/>
            <consortium name="Mycorrhizal Genomics Consortium"/>
            <person name="Kohler A."/>
            <person name="Kuo A."/>
            <person name="Nagy L.G."/>
            <person name="Floudas D."/>
            <person name="Copeland A."/>
            <person name="Barry K.W."/>
            <person name="Cichocki N."/>
            <person name="Veneault-Fourrey C."/>
            <person name="LaButti K."/>
            <person name="Lindquist E.A."/>
            <person name="Lipzen A."/>
            <person name="Lundell T."/>
            <person name="Morin E."/>
            <person name="Murat C."/>
            <person name="Riley R."/>
            <person name="Ohm R."/>
            <person name="Sun H."/>
            <person name="Tunlid A."/>
            <person name="Henrissat B."/>
            <person name="Grigoriev I.V."/>
            <person name="Hibbett D.S."/>
            <person name="Martin F."/>
        </authorList>
    </citation>
    <scope>NUCLEOTIDE SEQUENCE [LARGE SCALE GENOMIC DNA]</scope>
    <source>
        <strain evidence="1 2">FD-317 M1</strain>
    </source>
</reference>
<protein>
    <submittedName>
        <fullName evidence="1">Uncharacterized protein</fullName>
    </submittedName>
</protein>
<dbReference type="AlphaFoldDB" id="A0A0D0CIN1"/>
<evidence type="ECO:0000313" key="2">
    <source>
        <dbReference type="Proteomes" id="UP000053593"/>
    </source>
</evidence>
<name>A0A0D0CIN1_9AGAR</name>
<dbReference type="HOGENOM" id="CLU_1540249_0_0_1"/>
<dbReference type="Proteomes" id="UP000053593">
    <property type="component" value="Unassembled WGS sequence"/>
</dbReference>